<dbReference type="RefSeq" id="XP_005356434.1">
    <property type="nucleotide sequence ID" value="XM_005356377.2"/>
</dbReference>
<protein>
    <submittedName>
        <fullName evidence="8">Serine protease inhibitor Kazal-type 12</fullName>
    </submittedName>
</protein>
<keyword evidence="2" id="KW-0964">Secreted</keyword>
<feature type="domain" description="Kazal-like" evidence="6">
    <location>
        <begin position="54"/>
        <end position="115"/>
    </location>
</feature>
<dbReference type="InterPro" id="IPR050159">
    <property type="entry name" value="Kazal-type_SerProtInhib"/>
</dbReference>
<dbReference type="GO" id="GO:0004867">
    <property type="term" value="F:serine-type endopeptidase inhibitor activity"/>
    <property type="evidence" value="ECO:0007669"/>
    <property type="project" value="UniProtKB-KW"/>
</dbReference>
<evidence type="ECO:0000313" key="8">
    <source>
        <dbReference type="RefSeq" id="XP_005356434.1"/>
    </source>
</evidence>
<keyword evidence="4 8" id="KW-0722">Serine protease inhibitor</keyword>
<dbReference type="SUPFAM" id="SSF100895">
    <property type="entry name" value="Kazal-type serine protease inhibitors"/>
    <property type="match status" value="1"/>
</dbReference>
<reference evidence="8" key="1">
    <citation type="submission" date="2025-08" db="UniProtKB">
        <authorList>
            <consortium name="RefSeq"/>
        </authorList>
    </citation>
    <scope>IDENTIFICATION</scope>
</reference>
<dbReference type="Proteomes" id="UP000694915">
    <property type="component" value="Chromosome 18"/>
</dbReference>
<dbReference type="GeneID" id="101989004"/>
<keyword evidence="7" id="KW-1185">Reference proteome</keyword>
<evidence type="ECO:0000256" key="4">
    <source>
        <dbReference type="ARBA" id="ARBA00022900"/>
    </source>
</evidence>
<name>A0ABM0L0D1_MICOH</name>
<evidence type="ECO:0000256" key="1">
    <source>
        <dbReference type="ARBA" id="ARBA00004613"/>
    </source>
</evidence>
<keyword evidence="5" id="KW-1015">Disulfide bond</keyword>
<evidence type="ECO:0000313" key="7">
    <source>
        <dbReference type="Proteomes" id="UP000694915"/>
    </source>
</evidence>
<accession>A0ABM0L0D1</accession>
<keyword evidence="3 8" id="KW-0646">Protease inhibitor</keyword>
<comment type="subcellular location">
    <subcellularLocation>
        <location evidence="1">Secreted</location>
    </subcellularLocation>
</comment>
<dbReference type="InterPro" id="IPR036058">
    <property type="entry name" value="Kazal_dom_sf"/>
</dbReference>
<evidence type="ECO:0000259" key="6">
    <source>
        <dbReference type="PROSITE" id="PS51465"/>
    </source>
</evidence>
<evidence type="ECO:0000256" key="3">
    <source>
        <dbReference type="ARBA" id="ARBA00022690"/>
    </source>
</evidence>
<dbReference type="InterPro" id="IPR002350">
    <property type="entry name" value="Kazal_dom"/>
</dbReference>
<dbReference type="InterPro" id="IPR001239">
    <property type="entry name" value="Prot_inh_Kazal-m"/>
</dbReference>
<dbReference type="PRINTS" id="PR00290">
    <property type="entry name" value="KAZALINHBTR"/>
</dbReference>
<dbReference type="Gene3D" id="3.30.60.30">
    <property type="match status" value="1"/>
</dbReference>
<dbReference type="CDD" id="cd01327">
    <property type="entry name" value="KAZAL_PSTI"/>
    <property type="match status" value="1"/>
</dbReference>
<dbReference type="PANTHER" id="PTHR47499">
    <property type="entry name" value="SERINE PROTEASE INHIBITOR KAZAL-TYPE 7 SPINK7"/>
    <property type="match status" value="1"/>
</dbReference>
<sequence length="115" mass="12491">MDLIQAKEGKSVHSISVSVFSDPEVLSNMKPAGTILLLISLACLLLSADAVSQGGFQAFCRNYEKTLGTDAKSCPKIHKPVCGTDGKTYQNRCEFCRTAMERSFGKLGFKHEGKC</sequence>
<organism evidence="7 8">
    <name type="scientific">Microtus ochrogaster</name>
    <name type="common">Prairie vole</name>
    <dbReference type="NCBI Taxonomy" id="79684"/>
    <lineage>
        <taxon>Eukaryota</taxon>
        <taxon>Metazoa</taxon>
        <taxon>Chordata</taxon>
        <taxon>Craniata</taxon>
        <taxon>Vertebrata</taxon>
        <taxon>Euteleostomi</taxon>
        <taxon>Mammalia</taxon>
        <taxon>Eutheria</taxon>
        <taxon>Euarchontoglires</taxon>
        <taxon>Glires</taxon>
        <taxon>Rodentia</taxon>
        <taxon>Myomorpha</taxon>
        <taxon>Muroidea</taxon>
        <taxon>Cricetidae</taxon>
        <taxon>Arvicolinae</taxon>
        <taxon>Microtus</taxon>
    </lineage>
</organism>
<dbReference type="PROSITE" id="PS00282">
    <property type="entry name" value="KAZAL_1"/>
    <property type="match status" value="1"/>
</dbReference>
<proteinExistence type="predicted"/>
<gene>
    <name evidence="8" type="primary">LOC101989004</name>
</gene>
<dbReference type="PANTHER" id="PTHR47499:SF4">
    <property type="entry name" value="SERINE PROTEASE INHIBITOR KAZAL-TYPE 12"/>
    <property type="match status" value="1"/>
</dbReference>
<dbReference type="Pfam" id="PF00050">
    <property type="entry name" value="Kazal_1"/>
    <property type="match status" value="1"/>
</dbReference>
<evidence type="ECO:0000256" key="2">
    <source>
        <dbReference type="ARBA" id="ARBA00022525"/>
    </source>
</evidence>
<dbReference type="PROSITE" id="PS51465">
    <property type="entry name" value="KAZAL_2"/>
    <property type="match status" value="1"/>
</dbReference>
<evidence type="ECO:0000256" key="5">
    <source>
        <dbReference type="ARBA" id="ARBA00023157"/>
    </source>
</evidence>
<dbReference type="SMART" id="SM00280">
    <property type="entry name" value="KAZAL"/>
    <property type="match status" value="1"/>
</dbReference>